<keyword evidence="3" id="KW-1185">Reference proteome</keyword>
<proteinExistence type="predicted"/>
<dbReference type="Proteomes" id="UP001311730">
    <property type="component" value="Unassembled WGS sequence"/>
</dbReference>
<protein>
    <submittedName>
        <fullName evidence="2">S24 family peptidase</fullName>
    </submittedName>
</protein>
<sequence length="252" mass="28947">MNGKKSVGKKMADKLVTLYGFDKGKILTSEGSMLVPQIEEVVPEEEEEEDDLVLFLRDERKGYDITLTDIYEKTLIPVKTLKEVQQGISELSIKQRNVLSKYIEEAREYFQEDAIGNPIGKPTGYYYPEVYAKAGFDIANFNDEMQRIPVYIPNFGDDVTFINVYGDSMYPKYKAGDVIGIKHVDFVYLVFGHPYVVVFDNGDVNIKYVRKGSDDLHVSLESENPKYDPREYPLRIIRAFYAVKGSVKKERM</sequence>
<name>A0ABU5Z7W8_9FLAO</name>
<dbReference type="SUPFAM" id="SSF51306">
    <property type="entry name" value="LexA/Signal peptidase"/>
    <property type="match status" value="1"/>
</dbReference>
<dbReference type="InterPro" id="IPR036286">
    <property type="entry name" value="LexA/Signal_pep-like_sf"/>
</dbReference>
<dbReference type="RefSeq" id="WP_323983334.1">
    <property type="nucleotide sequence ID" value="NZ_JAYKBW010000007.1"/>
</dbReference>
<dbReference type="InterPro" id="IPR039418">
    <property type="entry name" value="LexA-like"/>
</dbReference>
<evidence type="ECO:0000259" key="1">
    <source>
        <dbReference type="Pfam" id="PF00717"/>
    </source>
</evidence>
<evidence type="ECO:0000313" key="3">
    <source>
        <dbReference type="Proteomes" id="UP001311730"/>
    </source>
</evidence>
<reference evidence="2 3" key="1">
    <citation type="submission" date="2023-12" db="EMBL/GenBank/DDBJ databases">
        <title>Genomic sequences of Capnocytophaga and Parvimonas strains.</title>
        <authorList>
            <person name="Watt R.M."/>
            <person name="Wang M."/>
            <person name="Yang T."/>
            <person name="Tong W.M."/>
        </authorList>
    </citation>
    <scope>NUCLEOTIDE SEQUENCE [LARGE SCALE GENOMIC DNA]</scope>
    <source>
        <strain evidence="2 3">CCUG 13096</strain>
    </source>
</reference>
<dbReference type="Gene3D" id="2.10.109.10">
    <property type="entry name" value="Umud Fragment, subunit A"/>
    <property type="match status" value="1"/>
</dbReference>
<comment type="caution">
    <text evidence="2">The sequence shown here is derived from an EMBL/GenBank/DDBJ whole genome shotgun (WGS) entry which is preliminary data.</text>
</comment>
<accession>A0ABU5Z7W8</accession>
<organism evidence="2 3">
    <name type="scientific">Capnocytophaga gingivalis</name>
    <dbReference type="NCBI Taxonomy" id="1017"/>
    <lineage>
        <taxon>Bacteria</taxon>
        <taxon>Pseudomonadati</taxon>
        <taxon>Bacteroidota</taxon>
        <taxon>Flavobacteriia</taxon>
        <taxon>Flavobacteriales</taxon>
        <taxon>Flavobacteriaceae</taxon>
        <taxon>Capnocytophaga</taxon>
    </lineage>
</organism>
<dbReference type="EMBL" id="JAYKBW010000007">
    <property type="protein sequence ID" value="MEB3075056.1"/>
    <property type="molecule type" value="Genomic_DNA"/>
</dbReference>
<feature type="domain" description="Peptidase S24/S26A/S26B/S26C" evidence="1">
    <location>
        <begin position="132"/>
        <end position="234"/>
    </location>
</feature>
<dbReference type="InterPro" id="IPR015927">
    <property type="entry name" value="Peptidase_S24_S26A/B/C"/>
</dbReference>
<dbReference type="Pfam" id="PF00717">
    <property type="entry name" value="Peptidase_S24"/>
    <property type="match status" value="1"/>
</dbReference>
<evidence type="ECO:0000313" key="2">
    <source>
        <dbReference type="EMBL" id="MEB3075056.1"/>
    </source>
</evidence>
<dbReference type="CDD" id="cd06529">
    <property type="entry name" value="S24_LexA-like"/>
    <property type="match status" value="1"/>
</dbReference>
<gene>
    <name evidence="2" type="ORF">VJJ08_07070</name>
</gene>